<reference evidence="1" key="1">
    <citation type="journal article" date="2022" name="Int. J. Mol. Sci.">
        <title>Draft Genome of Tanacetum Coccineum: Genomic Comparison of Closely Related Tanacetum-Family Plants.</title>
        <authorList>
            <person name="Yamashiro T."/>
            <person name="Shiraishi A."/>
            <person name="Nakayama K."/>
            <person name="Satake H."/>
        </authorList>
    </citation>
    <scope>NUCLEOTIDE SEQUENCE</scope>
</reference>
<accession>A0ABQ5C1B4</accession>
<evidence type="ECO:0000313" key="2">
    <source>
        <dbReference type="Proteomes" id="UP001151760"/>
    </source>
</evidence>
<name>A0ABQ5C1B4_9ASTR</name>
<protein>
    <submittedName>
        <fullName evidence="1">Uncharacterized protein</fullName>
    </submittedName>
</protein>
<organism evidence="1 2">
    <name type="scientific">Tanacetum coccineum</name>
    <dbReference type="NCBI Taxonomy" id="301880"/>
    <lineage>
        <taxon>Eukaryota</taxon>
        <taxon>Viridiplantae</taxon>
        <taxon>Streptophyta</taxon>
        <taxon>Embryophyta</taxon>
        <taxon>Tracheophyta</taxon>
        <taxon>Spermatophyta</taxon>
        <taxon>Magnoliopsida</taxon>
        <taxon>eudicotyledons</taxon>
        <taxon>Gunneridae</taxon>
        <taxon>Pentapetalae</taxon>
        <taxon>asterids</taxon>
        <taxon>campanulids</taxon>
        <taxon>Asterales</taxon>
        <taxon>Asteraceae</taxon>
        <taxon>Asteroideae</taxon>
        <taxon>Anthemideae</taxon>
        <taxon>Anthemidinae</taxon>
        <taxon>Tanacetum</taxon>
    </lineage>
</organism>
<gene>
    <name evidence="1" type="ORF">Tco_0890251</name>
</gene>
<proteinExistence type="predicted"/>
<reference evidence="1" key="2">
    <citation type="submission" date="2022-01" db="EMBL/GenBank/DDBJ databases">
        <authorList>
            <person name="Yamashiro T."/>
            <person name="Shiraishi A."/>
            <person name="Satake H."/>
            <person name="Nakayama K."/>
        </authorList>
    </citation>
    <scope>NUCLEOTIDE SEQUENCE</scope>
</reference>
<comment type="caution">
    <text evidence="1">The sequence shown here is derived from an EMBL/GenBank/DDBJ whole genome shotgun (WGS) entry which is preliminary data.</text>
</comment>
<keyword evidence="2" id="KW-1185">Reference proteome</keyword>
<evidence type="ECO:0000313" key="1">
    <source>
        <dbReference type="EMBL" id="GJT20314.1"/>
    </source>
</evidence>
<dbReference type="Proteomes" id="UP001151760">
    <property type="component" value="Unassembled WGS sequence"/>
</dbReference>
<feature type="non-terminal residue" evidence="1">
    <location>
        <position position="1"/>
    </location>
</feature>
<sequence length="94" mass="10960">AYPELQQRTLEPSFEARVQSYTAGHTKRMERFEEAICKQREDINERMTDMFSLLKEYTKGKAQGKVLVKEKVSKPVAKCVNAIPLIRVEDDKQR</sequence>
<dbReference type="EMBL" id="BQNB010013792">
    <property type="protein sequence ID" value="GJT20314.1"/>
    <property type="molecule type" value="Genomic_DNA"/>
</dbReference>